<dbReference type="Proteomes" id="UP000070444">
    <property type="component" value="Unassembled WGS sequence"/>
</dbReference>
<keyword evidence="2" id="KW-1185">Reference proteome</keyword>
<evidence type="ECO:0008006" key="3">
    <source>
        <dbReference type="Google" id="ProtNLM"/>
    </source>
</evidence>
<name>A0A137NSV9_CONC2</name>
<evidence type="ECO:0000313" key="2">
    <source>
        <dbReference type="Proteomes" id="UP000070444"/>
    </source>
</evidence>
<sequence length="554" mass="63664">MNTNSNYDGSGYTIEDFIAILGAWKAKEGANNRDSTINLSNSRSIIWDINIILSKIFSYTDFEDLVEFNTVNKRWNSLINPIIHTNLKVLRSKAIRNKIYSKGLKKSEIIDAEAAECISINSKISHFIKEFTYSKKLSLERTIGFFETFKFITRLNISLVEICINQLLYILKPLFKLQELDITALKIKESPKNTIYESAVQLPPTLKILKLTRINTTNNSELFIQTLNSHTDLVEFNFDTCDRNDYLDPFIKNYPSLKSLKYFSTWLENPQPLCLIAEFNPQLLNLKLEIGVWNNELTTKISRNLVNLRKFALFDSSEFMQNQSLIFLKFFQATNIINLDLHWANLSHCSLNSILANCPNLEELSLIKTVIHSPESTSLSLSIPNSANLRKLSIFCTTLSESSLDSILSNSPNLIELEIQLPEEWEGWANSIGKRLKNLEKLSIYPDDSLEEEGIETFHVDFCYKELIESSSIYKSTLTTLTLNTCNFQETSVNIFDQFKKLKTIQFAVSDSSYISEIDIDYLNDSYWPHYKAIPLYFDETVIGIDLVKIDILS</sequence>
<dbReference type="InterPro" id="IPR032675">
    <property type="entry name" value="LRR_dom_sf"/>
</dbReference>
<dbReference type="EMBL" id="KQ964814">
    <property type="protein sequence ID" value="KXN65806.1"/>
    <property type="molecule type" value="Genomic_DNA"/>
</dbReference>
<accession>A0A137NSV9</accession>
<dbReference type="SUPFAM" id="SSF81383">
    <property type="entry name" value="F-box domain"/>
    <property type="match status" value="1"/>
</dbReference>
<proteinExistence type="predicted"/>
<dbReference type="InterPro" id="IPR036047">
    <property type="entry name" value="F-box-like_dom_sf"/>
</dbReference>
<evidence type="ECO:0000313" key="1">
    <source>
        <dbReference type="EMBL" id="KXN65806.1"/>
    </source>
</evidence>
<dbReference type="AlphaFoldDB" id="A0A137NSV9"/>
<reference evidence="1 2" key="1">
    <citation type="journal article" date="2015" name="Genome Biol. Evol.">
        <title>Phylogenomic analyses indicate that early fungi evolved digesting cell walls of algal ancestors of land plants.</title>
        <authorList>
            <person name="Chang Y."/>
            <person name="Wang S."/>
            <person name="Sekimoto S."/>
            <person name="Aerts A.L."/>
            <person name="Choi C."/>
            <person name="Clum A."/>
            <person name="LaButti K.M."/>
            <person name="Lindquist E.A."/>
            <person name="Yee Ngan C."/>
            <person name="Ohm R.A."/>
            <person name="Salamov A.A."/>
            <person name="Grigoriev I.V."/>
            <person name="Spatafora J.W."/>
            <person name="Berbee M.L."/>
        </authorList>
    </citation>
    <scope>NUCLEOTIDE SEQUENCE [LARGE SCALE GENOMIC DNA]</scope>
    <source>
        <strain evidence="1 2">NRRL 28638</strain>
    </source>
</reference>
<dbReference type="SUPFAM" id="SSF52047">
    <property type="entry name" value="RNI-like"/>
    <property type="match status" value="1"/>
</dbReference>
<gene>
    <name evidence="1" type="ORF">CONCODRAFT_12511</name>
</gene>
<dbReference type="CDD" id="cd09917">
    <property type="entry name" value="F-box_SF"/>
    <property type="match status" value="1"/>
</dbReference>
<organism evidence="1 2">
    <name type="scientific">Conidiobolus coronatus (strain ATCC 28846 / CBS 209.66 / NRRL 28638)</name>
    <name type="common">Delacroixia coronata</name>
    <dbReference type="NCBI Taxonomy" id="796925"/>
    <lineage>
        <taxon>Eukaryota</taxon>
        <taxon>Fungi</taxon>
        <taxon>Fungi incertae sedis</taxon>
        <taxon>Zoopagomycota</taxon>
        <taxon>Entomophthoromycotina</taxon>
        <taxon>Entomophthoromycetes</taxon>
        <taxon>Entomophthorales</taxon>
        <taxon>Ancylistaceae</taxon>
        <taxon>Conidiobolus</taxon>
    </lineage>
</organism>
<dbReference type="Gene3D" id="3.80.10.10">
    <property type="entry name" value="Ribonuclease Inhibitor"/>
    <property type="match status" value="2"/>
</dbReference>
<protein>
    <recommendedName>
        <fullName evidence="3">F-box domain-containing protein</fullName>
    </recommendedName>
</protein>